<dbReference type="EMBL" id="LAZR01000084">
    <property type="protein sequence ID" value="KKN93610.1"/>
    <property type="molecule type" value="Genomic_DNA"/>
</dbReference>
<protein>
    <submittedName>
        <fullName evidence="2">Uncharacterized protein</fullName>
    </submittedName>
</protein>
<feature type="compositionally biased region" description="Basic and acidic residues" evidence="1">
    <location>
        <begin position="29"/>
        <end position="49"/>
    </location>
</feature>
<sequence length="79" mass="9028">MAGKERQKTINVKHGRKNHQLTFVRSADDKVKRDKAVKGMKGPKGDYKKGLVRSRKVKSRTEKGGVSYRIYGKKRLGKK</sequence>
<name>A0A0F9UK29_9ZZZZ</name>
<dbReference type="AlphaFoldDB" id="A0A0F9UK29"/>
<feature type="region of interest" description="Disordered" evidence="1">
    <location>
        <begin position="29"/>
        <end position="63"/>
    </location>
</feature>
<organism evidence="2">
    <name type="scientific">marine sediment metagenome</name>
    <dbReference type="NCBI Taxonomy" id="412755"/>
    <lineage>
        <taxon>unclassified sequences</taxon>
        <taxon>metagenomes</taxon>
        <taxon>ecological metagenomes</taxon>
    </lineage>
</organism>
<proteinExistence type="predicted"/>
<evidence type="ECO:0000313" key="2">
    <source>
        <dbReference type="EMBL" id="KKN93610.1"/>
    </source>
</evidence>
<comment type="caution">
    <text evidence="2">The sequence shown here is derived from an EMBL/GenBank/DDBJ whole genome shotgun (WGS) entry which is preliminary data.</text>
</comment>
<evidence type="ECO:0000256" key="1">
    <source>
        <dbReference type="SAM" id="MobiDB-lite"/>
    </source>
</evidence>
<accession>A0A0F9UK29</accession>
<gene>
    <name evidence="2" type="ORF">LCGC14_0194420</name>
</gene>
<reference evidence="2" key="1">
    <citation type="journal article" date="2015" name="Nature">
        <title>Complex archaea that bridge the gap between prokaryotes and eukaryotes.</title>
        <authorList>
            <person name="Spang A."/>
            <person name="Saw J.H."/>
            <person name="Jorgensen S.L."/>
            <person name="Zaremba-Niedzwiedzka K."/>
            <person name="Martijn J."/>
            <person name="Lind A.E."/>
            <person name="van Eijk R."/>
            <person name="Schleper C."/>
            <person name="Guy L."/>
            <person name="Ettema T.J."/>
        </authorList>
    </citation>
    <scope>NUCLEOTIDE SEQUENCE</scope>
</reference>